<keyword evidence="1" id="KW-1133">Transmembrane helix</keyword>
<evidence type="ECO:0000313" key="2">
    <source>
        <dbReference type="EMBL" id="KAA8896113.1"/>
    </source>
</evidence>
<accession>A0A5J5ELL2</accession>
<dbReference type="Proteomes" id="UP000326924">
    <property type="component" value="Unassembled WGS sequence"/>
</dbReference>
<dbReference type="AlphaFoldDB" id="A0A5J5ELL2"/>
<name>A0A5J5ELL2_9PEZI</name>
<reference evidence="2 3" key="1">
    <citation type="submission" date="2019-09" db="EMBL/GenBank/DDBJ databases">
        <title>Draft genome of the ectomycorrhizal ascomycete Sphaerosporella brunnea.</title>
        <authorList>
            <consortium name="DOE Joint Genome Institute"/>
            <person name="Benucci G.M."/>
            <person name="Marozzi G."/>
            <person name="Antonielli L."/>
            <person name="Sanchez S."/>
            <person name="Marco P."/>
            <person name="Wang X."/>
            <person name="Falini L.B."/>
            <person name="Barry K."/>
            <person name="Haridas S."/>
            <person name="Lipzen A."/>
            <person name="Labutti K."/>
            <person name="Grigoriev I.V."/>
            <person name="Murat C."/>
            <person name="Martin F."/>
            <person name="Albertini E."/>
            <person name="Donnini D."/>
            <person name="Bonito G."/>
        </authorList>
    </citation>
    <scope>NUCLEOTIDE SEQUENCE [LARGE SCALE GENOMIC DNA]</scope>
    <source>
        <strain evidence="2 3">Sb_GMNB300</strain>
    </source>
</reference>
<keyword evidence="1" id="KW-0472">Membrane</keyword>
<organism evidence="2 3">
    <name type="scientific">Sphaerosporella brunnea</name>
    <dbReference type="NCBI Taxonomy" id="1250544"/>
    <lineage>
        <taxon>Eukaryota</taxon>
        <taxon>Fungi</taxon>
        <taxon>Dikarya</taxon>
        <taxon>Ascomycota</taxon>
        <taxon>Pezizomycotina</taxon>
        <taxon>Pezizomycetes</taxon>
        <taxon>Pezizales</taxon>
        <taxon>Pyronemataceae</taxon>
        <taxon>Sphaerosporella</taxon>
    </lineage>
</organism>
<gene>
    <name evidence="2" type="ORF">FN846DRAFT_291155</name>
</gene>
<proteinExistence type="predicted"/>
<dbReference type="EMBL" id="VXIS01000227">
    <property type="protein sequence ID" value="KAA8896113.1"/>
    <property type="molecule type" value="Genomic_DNA"/>
</dbReference>
<evidence type="ECO:0000256" key="1">
    <source>
        <dbReference type="SAM" id="Phobius"/>
    </source>
</evidence>
<comment type="caution">
    <text evidence="2">The sequence shown here is derived from an EMBL/GenBank/DDBJ whole genome shotgun (WGS) entry which is preliminary data.</text>
</comment>
<keyword evidence="1" id="KW-0812">Transmembrane</keyword>
<keyword evidence="3" id="KW-1185">Reference proteome</keyword>
<feature type="transmembrane region" description="Helical" evidence="1">
    <location>
        <begin position="118"/>
        <end position="143"/>
    </location>
</feature>
<protein>
    <submittedName>
        <fullName evidence="2">Uncharacterized protein</fullName>
    </submittedName>
</protein>
<sequence length="151" mass="16909">MPRGLASADPCMINHHGSNDILKLIEATISTYSSNIQLLSPFSLPVFLISWSRLPVGLSELRSPAAVLRVRDYDRERLFEARHVGERNGSDSSKTSTWYRGGKKWCDNFFLGVLSDELGLVGVVGFFVYSVPISGIELTFVLLQLFRRCNL</sequence>
<dbReference type="InParanoid" id="A0A5J5ELL2"/>
<evidence type="ECO:0000313" key="3">
    <source>
        <dbReference type="Proteomes" id="UP000326924"/>
    </source>
</evidence>